<name>S7Z948_PENO1</name>
<dbReference type="HOGENOM" id="CLU_1384573_0_0_1"/>
<dbReference type="EMBL" id="KB644409">
    <property type="protein sequence ID" value="EPS26734.1"/>
    <property type="molecule type" value="Genomic_DNA"/>
</dbReference>
<gene>
    <name evidence="1" type="ORF">PDE_01673</name>
</gene>
<proteinExistence type="predicted"/>
<dbReference type="Proteomes" id="UP000019376">
    <property type="component" value="Unassembled WGS sequence"/>
</dbReference>
<evidence type="ECO:0000313" key="1">
    <source>
        <dbReference type="EMBL" id="EPS26734.1"/>
    </source>
</evidence>
<dbReference type="AlphaFoldDB" id="S7Z948"/>
<sequence length="197" mass="21778">MPSSMFGEFGRERRGGVERREMKIWPVWIMPSAETLEREQQQETISTLDPTSSTSFRFLGQIPKTCGVATLFPSERLLALKGSLCTIGNRRHIHRPRQKITIMHAFSGANGPHSIVEEPHADILGDGPTEGAKDMVCIETGIRTDLFLPSSPRPLPIGQGFSPHAGSDLWADQIRDGILALGQGRHAGKVIETWQQD</sequence>
<keyword evidence="2" id="KW-1185">Reference proteome</keyword>
<organism evidence="1 2">
    <name type="scientific">Penicillium oxalicum (strain 114-2 / CGMCC 5302)</name>
    <name type="common">Penicillium decumbens</name>
    <dbReference type="NCBI Taxonomy" id="933388"/>
    <lineage>
        <taxon>Eukaryota</taxon>
        <taxon>Fungi</taxon>
        <taxon>Dikarya</taxon>
        <taxon>Ascomycota</taxon>
        <taxon>Pezizomycotina</taxon>
        <taxon>Eurotiomycetes</taxon>
        <taxon>Eurotiomycetidae</taxon>
        <taxon>Eurotiales</taxon>
        <taxon>Aspergillaceae</taxon>
        <taxon>Penicillium</taxon>
    </lineage>
</organism>
<evidence type="ECO:0000313" key="2">
    <source>
        <dbReference type="Proteomes" id="UP000019376"/>
    </source>
</evidence>
<protein>
    <submittedName>
        <fullName evidence="1">Uncharacterized protein</fullName>
    </submittedName>
</protein>
<reference evidence="1 2" key="1">
    <citation type="journal article" date="2013" name="PLoS ONE">
        <title>Genomic and secretomic analyses reveal unique features of the lignocellulolytic enzyme system of Penicillium decumbens.</title>
        <authorList>
            <person name="Liu G."/>
            <person name="Zhang L."/>
            <person name="Wei X."/>
            <person name="Zou G."/>
            <person name="Qin Y."/>
            <person name="Ma L."/>
            <person name="Li J."/>
            <person name="Zheng H."/>
            <person name="Wang S."/>
            <person name="Wang C."/>
            <person name="Xun L."/>
            <person name="Zhao G.-P."/>
            <person name="Zhou Z."/>
            <person name="Qu Y."/>
        </authorList>
    </citation>
    <scope>NUCLEOTIDE SEQUENCE [LARGE SCALE GENOMIC DNA]</scope>
    <source>
        <strain evidence="2">114-2 / CGMCC 5302</strain>
    </source>
</reference>
<accession>S7Z948</accession>